<organism evidence="2 3">
    <name type="scientific">Roseomonas alba</name>
    <dbReference type="NCBI Taxonomy" id="2846776"/>
    <lineage>
        <taxon>Bacteria</taxon>
        <taxon>Pseudomonadati</taxon>
        <taxon>Pseudomonadota</taxon>
        <taxon>Alphaproteobacteria</taxon>
        <taxon>Acetobacterales</taxon>
        <taxon>Roseomonadaceae</taxon>
        <taxon>Roseomonas</taxon>
    </lineage>
</organism>
<dbReference type="Proteomes" id="UP001196565">
    <property type="component" value="Unassembled WGS sequence"/>
</dbReference>
<feature type="region of interest" description="Disordered" evidence="1">
    <location>
        <begin position="124"/>
        <end position="161"/>
    </location>
</feature>
<sequence length="161" mass="16875">MTMSSTEHGPLADTMWPISTLVPWFGAAEAAEPANRHPAVSVALRRLQQEQQGAIEAQFAMVRSALEHASQAASRLATAHDPGDAIVAQVGFGLALTELAAAPVRAWLEVIPKLHECCMAMANDPPAPSFAARGPADPTASDAQPARTRPRKEAAPSPDPG</sequence>
<gene>
    <name evidence="2" type="ORF">KPL78_29880</name>
</gene>
<dbReference type="EMBL" id="JAHYBZ010000022">
    <property type="protein sequence ID" value="MBW6402094.1"/>
    <property type="molecule type" value="Genomic_DNA"/>
</dbReference>
<reference evidence="2 3" key="1">
    <citation type="submission" date="2021-07" db="EMBL/GenBank/DDBJ databases">
        <authorList>
            <person name="So Y."/>
        </authorList>
    </citation>
    <scope>NUCLEOTIDE SEQUENCE [LARGE SCALE GENOMIC DNA]</scope>
    <source>
        <strain evidence="2 3">HJA6</strain>
    </source>
</reference>
<name>A0ABS7ALT1_9PROT</name>
<protein>
    <recommendedName>
        <fullName evidence="4">Phasin domain-containing protein</fullName>
    </recommendedName>
</protein>
<comment type="caution">
    <text evidence="2">The sequence shown here is derived from an EMBL/GenBank/DDBJ whole genome shotgun (WGS) entry which is preliminary data.</text>
</comment>
<evidence type="ECO:0008006" key="4">
    <source>
        <dbReference type="Google" id="ProtNLM"/>
    </source>
</evidence>
<keyword evidence="3" id="KW-1185">Reference proteome</keyword>
<evidence type="ECO:0000313" key="2">
    <source>
        <dbReference type="EMBL" id="MBW6402094.1"/>
    </source>
</evidence>
<accession>A0ABS7ALT1</accession>
<proteinExistence type="predicted"/>
<evidence type="ECO:0000256" key="1">
    <source>
        <dbReference type="SAM" id="MobiDB-lite"/>
    </source>
</evidence>
<evidence type="ECO:0000313" key="3">
    <source>
        <dbReference type="Proteomes" id="UP001196565"/>
    </source>
</evidence>